<keyword evidence="2" id="KW-0012">Acyltransferase</keyword>
<dbReference type="Pfam" id="PF00583">
    <property type="entry name" value="Acetyltransf_1"/>
    <property type="match status" value="1"/>
</dbReference>
<proteinExistence type="predicted"/>
<evidence type="ECO:0000313" key="5">
    <source>
        <dbReference type="Proteomes" id="UP001549055"/>
    </source>
</evidence>
<evidence type="ECO:0000256" key="2">
    <source>
        <dbReference type="ARBA" id="ARBA00023315"/>
    </source>
</evidence>
<reference evidence="4 5" key="1">
    <citation type="submission" date="2024-06" db="EMBL/GenBank/DDBJ databases">
        <title>Genomic Encyclopedia of Type Strains, Phase IV (KMG-IV): sequencing the most valuable type-strain genomes for metagenomic binning, comparative biology and taxonomic classification.</title>
        <authorList>
            <person name="Goeker M."/>
        </authorList>
    </citation>
    <scope>NUCLEOTIDE SEQUENCE [LARGE SCALE GENOMIC DNA]</scope>
    <source>
        <strain evidence="4 5">DSM 15349</strain>
    </source>
</reference>
<dbReference type="EMBL" id="JBEPMK010000004">
    <property type="protein sequence ID" value="MET3644565.1"/>
    <property type="molecule type" value="Genomic_DNA"/>
</dbReference>
<dbReference type="PANTHER" id="PTHR10908">
    <property type="entry name" value="SEROTONIN N-ACETYLTRANSFERASE"/>
    <property type="match status" value="1"/>
</dbReference>
<evidence type="ECO:0000256" key="1">
    <source>
        <dbReference type="ARBA" id="ARBA00022679"/>
    </source>
</evidence>
<dbReference type="SUPFAM" id="SSF55729">
    <property type="entry name" value="Acyl-CoA N-acyltransferases (Nat)"/>
    <property type="match status" value="1"/>
</dbReference>
<dbReference type="InterPro" id="IPR000182">
    <property type="entry name" value="GNAT_dom"/>
</dbReference>
<keyword evidence="1" id="KW-0808">Transferase</keyword>
<dbReference type="PROSITE" id="PS51186">
    <property type="entry name" value="GNAT"/>
    <property type="match status" value="1"/>
</dbReference>
<comment type="caution">
    <text evidence="4">The sequence shown here is derived from an EMBL/GenBank/DDBJ whole genome shotgun (WGS) entry which is preliminary data.</text>
</comment>
<dbReference type="RefSeq" id="WP_354280940.1">
    <property type="nucleotide sequence ID" value="NZ_JBEPMK010000004.1"/>
</dbReference>
<feature type="domain" description="N-acetyltransferase" evidence="3">
    <location>
        <begin position="1"/>
        <end position="161"/>
    </location>
</feature>
<accession>A0ABV2JKV5</accession>
<keyword evidence="5" id="KW-1185">Reference proteome</keyword>
<organism evidence="4 5">
    <name type="scientific">Streptococcus gallinaceus</name>
    <dbReference type="NCBI Taxonomy" id="165758"/>
    <lineage>
        <taxon>Bacteria</taxon>
        <taxon>Bacillati</taxon>
        <taxon>Bacillota</taxon>
        <taxon>Bacilli</taxon>
        <taxon>Lactobacillales</taxon>
        <taxon>Streptococcaceae</taxon>
        <taxon>Streptococcus</taxon>
    </lineage>
</organism>
<dbReference type="PANTHER" id="PTHR10908:SF0">
    <property type="entry name" value="SEROTONIN N-ACETYLTRANSFERASE"/>
    <property type="match status" value="1"/>
</dbReference>
<dbReference type="InterPro" id="IPR051635">
    <property type="entry name" value="SNAT-like"/>
</dbReference>
<protein>
    <submittedName>
        <fullName evidence="4">N-acetyltransferase YhbS</fullName>
    </submittedName>
</protein>
<dbReference type="Proteomes" id="UP001549055">
    <property type="component" value="Unassembled WGS sequence"/>
</dbReference>
<evidence type="ECO:0000259" key="3">
    <source>
        <dbReference type="PROSITE" id="PS51186"/>
    </source>
</evidence>
<gene>
    <name evidence="4" type="ORF">ABID27_001192</name>
</gene>
<name>A0ABV2JKV5_9STRE</name>
<sequence length="163" mass="17450">MEIRFVQEGDLGGIRALEEGNFPLTEQIPSPVLAFYAEKLGKTCLVIEDDGSLVGHLLATPMATASLTDAVFEQTSLPAGDLSYLGISSLSIASTHQKQGLGTLLLAGLKEVAVASDFKGICLTCKEELVGYYQMNGFAEIGLSPSQLGGEEWVEMYWESPSE</sequence>
<evidence type="ECO:0000313" key="4">
    <source>
        <dbReference type="EMBL" id="MET3644565.1"/>
    </source>
</evidence>
<dbReference type="Gene3D" id="3.40.630.30">
    <property type="match status" value="1"/>
</dbReference>
<dbReference type="InterPro" id="IPR016181">
    <property type="entry name" value="Acyl_CoA_acyltransferase"/>
</dbReference>